<dbReference type="InterPro" id="IPR029058">
    <property type="entry name" value="AB_hydrolase_fold"/>
</dbReference>
<evidence type="ECO:0000313" key="1">
    <source>
        <dbReference type="EMBL" id="QNE90495.1"/>
    </source>
</evidence>
<gene>
    <name evidence="1" type="ORF">H0194_03820</name>
</gene>
<keyword evidence="2" id="KW-1185">Reference proteome</keyword>
<dbReference type="EMBL" id="CP059404">
    <property type="protein sequence ID" value="QNE90495.1"/>
    <property type="molecule type" value="Genomic_DNA"/>
</dbReference>
<protein>
    <submittedName>
        <fullName evidence="1">Esterase family protein</fullName>
    </submittedName>
</protein>
<dbReference type="SUPFAM" id="SSF53474">
    <property type="entry name" value="alpha/beta-Hydrolases"/>
    <property type="match status" value="1"/>
</dbReference>
<dbReference type="Gene3D" id="3.40.50.1820">
    <property type="entry name" value="alpha/beta hydrolase"/>
    <property type="match status" value="1"/>
</dbReference>
<dbReference type="AlphaFoldDB" id="A0A7G7CSC9"/>
<evidence type="ECO:0000313" key="2">
    <source>
        <dbReference type="Proteomes" id="UP000515743"/>
    </source>
</evidence>
<accession>A0A7G7CSC9</accession>
<reference evidence="1 2" key="1">
    <citation type="submission" date="2020-07" db="EMBL/GenBank/DDBJ databases">
        <title>Complete genome and description of Corynebacterium incognita strain Marseille-Q3630 sp. nov.</title>
        <authorList>
            <person name="Boxberger M."/>
        </authorList>
    </citation>
    <scope>NUCLEOTIDE SEQUENCE [LARGE SCALE GENOMIC DNA]</scope>
    <source>
        <strain evidence="1 2">Marseille-Q3630</strain>
    </source>
</reference>
<dbReference type="Pfam" id="PF00756">
    <property type="entry name" value="Esterase"/>
    <property type="match status" value="1"/>
</dbReference>
<dbReference type="InterPro" id="IPR000801">
    <property type="entry name" value="Esterase-like"/>
</dbReference>
<organism evidence="1 2">
    <name type="scientific">Corynebacterium incognita</name>
    <dbReference type="NCBI Taxonomy" id="2754725"/>
    <lineage>
        <taxon>Bacteria</taxon>
        <taxon>Bacillati</taxon>
        <taxon>Actinomycetota</taxon>
        <taxon>Actinomycetes</taxon>
        <taxon>Mycobacteriales</taxon>
        <taxon>Corynebacteriaceae</taxon>
        <taxon>Corynebacterium</taxon>
    </lineage>
</organism>
<proteinExistence type="predicted"/>
<dbReference type="KEGG" id="cik:H0194_03820"/>
<sequence length="236" mass="25773">METHADLPGFFRNKHVQVLTTLSGGFSFYSDWKQRDGAIEGTSHWGTYVGKELPQVLSDEFHANDRMAVAGLSMSGSGALDLAAQYPQTFDAAASFSGFPATSSPLGRVVALGVMAKSTANPMRAWGYLDDPAWAAHDPARNVHILRRHNTKVFVSAATGVPGPLDVNYGTEAYTWMAGAEVVSRHLTDGYARRARAAGVDLTYYRVPRGSHTYGIFEHSLHKAWYKVLAPALRTR</sequence>
<dbReference type="Proteomes" id="UP000515743">
    <property type="component" value="Chromosome"/>
</dbReference>
<name>A0A7G7CSC9_9CORY</name>